<dbReference type="EMBL" id="JASCZI010241826">
    <property type="protein sequence ID" value="MED6207411.1"/>
    <property type="molecule type" value="Genomic_DNA"/>
</dbReference>
<keyword evidence="3" id="KW-1185">Reference proteome</keyword>
<organism evidence="2 3">
    <name type="scientific">Stylosanthes scabra</name>
    <dbReference type="NCBI Taxonomy" id="79078"/>
    <lineage>
        <taxon>Eukaryota</taxon>
        <taxon>Viridiplantae</taxon>
        <taxon>Streptophyta</taxon>
        <taxon>Embryophyta</taxon>
        <taxon>Tracheophyta</taxon>
        <taxon>Spermatophyta</taxon>
        <taxon>Magnoliopsida</taxon>
        <taxon>eudicotyledons</taxon>
        <taxon>Gunneridae</taxon>
        <taxon>Pentapetalae</taxon>
        <taxon>rosids</taxon>
        <taxon>fabids</taxon>
        <taxon>Fabales</taxon>
        <taxon>Fabaceae</taxon>
        <taxon>Papilionoideae</taxon>
        <taxon>50 kb inversion clade</taxon>
        <taxon>dalbergioids sensu lato</taxon>
        <taxon>Dalbergieae</taxon>
        <taxon>Pterocarpus clade</taxon>
        <taxon>Stylosanthes</taxon>
    </lineage>
</organism>
<protein>
    <submittedName>
        <fullName evidence="2">Uncharacterized protein</fullName>
    </submittedName>
</protein>
<evidence type="ECO:0000313" key="3">
    <source>
        <dbReference type="Proteomes" id="UP001341840"/>
    </source>
</evidence>
<dbReference type="Proteomes" id="UP001341840">
    <property type="component" value="Unassembled WGS sequence"/>
</dbReference>
<feature type="compositionally biased region" description="Low complexity" evidence="1">
    <location>
        <begin position="217"/>
        <end position="229"/>
    </location>
</feature>
<evidence type="ECO:0000313" key="2">
    <source>
        <dbReference type="EMBL" id="MED6207411.1"/>
    </source>
</evidence>
<proteinExistence type="predicted"/>
<reference evidence="2 3" key="1">
    <citation type="journal article" date="2023" name="Plants (Basel)">
        <title>Bridging the Gap: Combining Genomics and Transcriptomics Approaches to Understand Stylosanthes scabra, an Orphan Legume from the Brazilian Caatinga.</title>
        <authorList>
            <person name="Ferreira-Neto J.R.C."/>
            <person name="da Silva M.D."/>
            <person name="Binneck E."/>
            <person name="de Melo N.F."/>
            <person name="da Silva R.H."/>
            <person name="de Melo A.L.T.M."/>
            <person name="Pandolfi V."/>
            <person name="Bustamante F.O."/>
            <person name="Brasileiro-Vidal A.C."/>
            <person name="Benko-Iseppon A.M."/>
        </authorList>
    </citation>
    <scope>NUCLEOTIDE SEQUENCE [LARGE SCALE GENOMIC DNA]</scope>
    <source>
        <tissue evidence="2">Leaves</tissue>
    </source>
</reference>
<name>A0ABU6YBZ4_9FABA</name>
<gene>
    <name evidence="2" type="ORF">PIB30_035615</name>
</gene>
<sequence length="229" mass="26304">MGSGVIYYEYEKREKFEDYDLKADVVLGTFKIRRYHFDDESFVHPLQSVRFDPNRPYEVPIEALMDDQPLSSSNKGSLPLEDLIVPDDQVQRRITHQEGWMCEEDEGEKEIEGMELSVEKEEVSEKEEEEEDPEEEEDEEEDPEEDEEEDPEEEAPDTTSLPMDIDATEDYLQFIEELECHPGYSPIHSGQASVPDLPKDPSDRRSISHSAPSYDLSGIWPSPSSGPSI</sequence>
<feature type="compositionally biased region" description="Acidic residues" evidence="1">
    <location>
        <begin position="124"/>
        <end position="156"/>
    </location>
</feature>
<evidence type="ECO:0000256" key="1">
    <source>
        <dbReference type="SAM" id="MobiDB-lite"/>
    </source>
</evidence>
<feature type="compositionally biased region" description="Basic and acidic residues" evidence="1">
    <location>
        <begin position="197"/>
        <end position="206"/>
    </location>
</feature>
<accession>A0ABU6YBZ4</accession>
<comment type="caution">
    <text evidence="2">The sequence shown here is derived from an EMBL/GenBank/DDBJ whole genome shotgun (WGS) entry which is preliminary data.</text>
</comment>
<feature type="region of interest" description="Disordered" evidence="1">
    <location>
        <begin position="98"/>
        <end position="229"/>
    </location>
</feature>